<evidence type="ECO:0000256" key="7">
    <source>
        <dbReference type="SAM" id="MobiDB-lite"/>
    </source>
</evidence>
<dbReference type="GO" id="GO:0031965">
    <property type="term" value="C:nuclear membrane"/>
    <property type="evidence" value="ECO:0007669"/>
    <property type="project" value="UniProtKB-SubCell"/>
</dbReference>
<dbReference type="InterPro" id="IPR008547">
    <property type="entry name" value="DUF829_TMEM53"/>
</dbReference>
<keyword evidence="3 8" id="KW-1133">Transmembrane helix</keyword>
<dbReference type="PANTHER" id="PTHR12265">
    <property type="entry name" value="TRANSMEMBRANE PROTEIN 53"/>
    <property type="match status" value="1"/>
</dbReference>
<protein>
    <submittedName>
        <fullName evidence="9">Major facilitator superfamily transporter</fullName>
    </submittedName>
</protein>
<dbReference type="AlphaFoldDB" id="A0A5K1K5S9"/>
<feature type="region of interest" description="Disordered" evidence="7">
    <location>
        <begin position="257"/>
        <end position="295"/>
    </location>
</feature>
<dbReference type="PANTHER" id="PTHR12265:SF30">
    <property type="entry name" value="TRANSMEMBRANE PROTEIN 53"/>
    <property type="match status" value="1"/>
</dbReference>
<organism evidence="9">
    <name type="scientific">Ganoderma boninense</name>
    <dbReference type="NCBI Taxonomy" id="34458"/>
    <lineage>
        <taxon>Eukaryota</taxon>
        <taxon>Fungi</taxon>
        <taxon>Dikarya</taxon>
        <taxon>Basidiomycota</taxon>
        <taxon>Agaricomycotina</taxon>
        <taxon>Agaricomycetes</taxon>
        <taxon>Polyporales</taxon>
        <taxon>Polyporaceae</taxon>
        <taxon>Ganoderma</taxon>
    </lineage>
</organism>
<feature type="transmembrane region" description="Helical" evidence="8">
    <location>
        <begin position="60"/>
        <end position="81"/>
    </location>
</feature>
<evidence type="ECO:0000256" key="5">
    <source>
        <dbReference type="ARBA" id="ARBA00023242"/>
    </source>
</evidence>
<gene>
    <name evidence="9" type="primary">A4ZGP3</name>
</gene>
<name>A0A5K1K5S9_9APHY</name>
<evidence type="ECO:0000256" key="4">
    <source>
        <dbReference type="ARBA" id="ARBA00023136"/>
    </source>
</evidence>
<evidence type="ECO:0000313" key="9">
    <source>
        <dbReference type="EMBL" id="VWP01016.1"/>
    </source>
</evidence>
<keyword evidence="5" id="KW-0539">Nucleus</keyword>
<sequence length="295" mass="31815">MSNGGLLCLSDIATILRQRKIQSPPGTKCALVFDSTPAPTTLVYGIRAFMAALPEGPLPTLLGGAFIYVFFLLTYTARALARRPTLVTREMAAVNDPAFLPWTSAATPRTYLYSTADAVVSFRGIEGHAADARRAGFPVRTVNFQTSAHVSHARDYPERYWGAVQSLWSEAAAMGVHGGHTGATTGARVDASPVEVRARAGRFGGETKGLRWSRPSSTVYRSTDPCPERGFDPGLLLWRWLCSATWPAHSEVDHLAGQPRQRDGTAQPAMQGPDGDDVPKHTDRSQAVSPVVVAQ</sequence>
<dbReference type="EMBL" id="LR729037">
    <property type="protein sequence ID" value="VWP01016.1"/>
    <property type="molecule type" value="Genomic_DNA"/>
</dbReference>
<keyword evidence="4 8" id="KW-0472">Membrane</keyword>
<proteinExistence type="predicted"/>
<evidence type="ECO:0000256" key="8">
    <source>
        <dbReference type="SAM" id="Phobius"/>
    </source>
</evidence>
<evidence type="ECO:0000256" key="3">
    <source>
        <dbReference type="ARBA" id="ARBA00022989"/>
    </source>
</evidence>
<evidence type="ECO:0000256" key="6">
    <source>
        <dbReference type="ARBA" id="ARBA00037847"/>
    </source>
</evidence>
<keyword evidence="2 8" id="KW-0812">Transmembrane</keyword>
<evidence type="ECO:0000256" key="2">
    <source>
        <dbReference type="ARBA" id="ARBA00022692"/>
    </source>
</evidence>
<accession>A0A5K1K5S9</accession>
<dbReference type="Pfam" id="PF05705">
    <property type="entry name" value="DUF829"/>
    <property type="match status" value="1"/>
</dbReference>
<evidence type="ECO:0000256" key="1">
    <source>
        <dbReference type="ARBA" id="ARBA00004126"/>
    </source>
</evidence>
<reference evidence="9" key="1">
    <citation type="submission" date="2019-10" db="EMBL/GenBank/DDBJ databases">
        <authorList>
            <person name="Nor Muhammad N."/>
        </authorList>
    </citation>
    <scope>NUCLEOTIDE SEQUENCE</scope>
</reference>
<comment type="subcellular location">
    <subcellularLocation>
        <location evidence="6">Endomembrane system</location>
        <topology evidence="6">Single-pass membrane protein</topology>
    </subcellularLocation>
    <subcellularLocation>
        <location evidence="1">Nucleus membrane</location>
    </subcellularLocation>
</comment>